<feature type="non-terminal residue" evidence="1">
    <location>
        <position position="1"/>
    </location>
</feature>
<gene>
    <name evidence="1" type="ORF">FUSO3_06755</name>
</gene>
<protein>
    <submittedName>
        <fullName evidence="1">Uncharacterized protein</fullName>
    </submittedName>
</protein>
<dbReference type="GO" id="GO:0003824">
    <property type="term" value="F:catalytic activity"/>
    <property type="evidence" value="ECO:0007669"/>
    <property type="project" value="UniProtKB-ARBA"/>
</dbReference>
<dbReference type="RefSeq" id="WP_187073719.1">
    <property type="nucleotide sequence ID" value="NZ_JAAC01000107.1"/>
</dbReference>
<organism evidence="1 2">
    <name type="scientific">Fusobacterium necrophorum BL</name>
    <dbReference type="NCBI Taxonomy" id="1441732"/>
    <lineage>
        <taxon>Bacteria</taxon>
        <taxon>Fusobacteriati</taxon>
        <taxon>Fusobacteriota</taxon>
        <taxon>Fusobacteriia</taxon>
        <taxon>Fusobacteriales</taxon>
        <taxon>Fusobacteriaceae</taxon>
        <taxon>Fusobacterium</taxon>
    </lineage>
</organism>
<reference evidence="1 2" key="1">
    <citation type="submission" date="2014-01" db="EMBL/GenBank/DDBJ databases">
        <title>Comparative genomics of Fusobacterium necrophorum wild isolates.</title>
        <authorList>
            <person name="Kittichotirat W."/>
            <person name="Bumgarner R.E."/>
            <person name="Lawrence P."/>
        </authorList>
    </citation>
    <scope>NUCLEOTIDE SEQUENCE [LARGE SCALE GENOMIC DNA]</scope>
    <source>
        <strain evidence="1 2">BL</strain>
    </source>
</reference>
<dbReference type="AlphaFoldDB" id="A0AB73BVT4"/>
<dbReference type="EMBL" id="JAAC01000107">
    <property type="protein sequence ID" value="KDE62895.1"/>
    <property type="molecule type" value="Genomic_DNA"/>
</dbReference>
<name>A0AB73BVT4_9FUSO</name>
<dbReference type="InterPro" id="IPR025157">
    <property type="entry name" value="Hemagglutinin_rpt"/>
</dbReference>
<evidence type="ECO:0000313" key="2">
    <source>
        <dbReference type="Proteomes" id="UP000027473"/>
    </source>
</evidence>
<comment type="caution">
    <text evidence="1">The sequence shown here is derived from an EMBL/GenBank/DDBJ whole genome shotgun (WGS) entry which is preliminary data.</text>
</comment>
<dbReference type="Pfam" id="PF13332">
    <property type="entry name" value="Fil_haemagg_2"/>
    <property type="match status" value="1"/>
</dbReference>
<sequence length="628" mass="69237">NAKITYNDNKNVKYQGTQAQNTTFVYNNVENITKEAVELNHYYKSKGSASGIGVSIGITDSEPSISLNVNASKNKLNTEETVYQNGSFVEVNEVHNNTKNMQLSGFTQTGGKVTGNIENLNIESKQNTSKTKGDTKGTNLGINFLTGTPTGNISASRTKGDSNFVDNQTAFIIGEDSNLKIGNVDNTASIIGTTDNGKIAIENYTGKNLENSDKLKTVGGSVGTSGAGFNYSNSEKEGIARNTVVDNVEIEKSSGDTINRDLSKANEITKDSSSSTNVYVEDNLVKAIAKPEEFKQKVEVAKIEVDSLKGTVTKTVENIIVGDKSQDKGDPERRNLTEIKESVIRTQTAPEMKLIAKEKDFSSKEILEKLDIKAIEKFDINSSELPEGVKERKEELNAENKELVAFYDETTNKIFISKDIEDKAEIRALIAREWKISEDLKDKKGKSNDKGELRATVAGEIAYEEIKSRAKKGEVSEFNISQLNDAVMDKDTVVSSDKYGEIIEGFANISTASLKNSRTMSEINDNPSKIDEKTKIALKEEAEKLLEEFDENVDYMKKGWNRPEYIEAELPKLEKEILVEKDPLRKNLLEARKEYLERELNYSNVGKEFATGLVSGAAITAVITAAAM</sequence>
<accession>A0AB73BVT4</accession>
<evidence type="ECO:0000313" key="1">
    <source>
        <dbReference type="EMBL" id="KDE62895.1"/>
    </source>
</evidence>
<dbReference type="Proteomes" id="UP000027473">
    <property type="component" value="Unassembled WGS sequence"/>
</dbReference>
<proteinExistence type="predicted"/>